<feature type="domain" description="Alkyl hydroperoxide reductase subunit C/ Thiol specific antioxidant" evidence="1">
    <location>
        <begin position="50"/>
        <end position="146"/>
    </location>
</feature>
<proteinExistence type="predicted"/>
<dbReference type="InterPro" id="IPR036249">
    <property type="entry name" value="Thioredoxin-like_sf"/>
</dbReference>
<dbReference type="InterPro" id="IPR000866">
    <property type="entry name" value="AhpC/TSA"/>
</dbReference>
<evidence type="ECO:0000259" key="1">
    <source>
        <dbReference type="Pfam" id="PF00578"/>
    </source>
</evidence>
<reference evidence="2 3" key="1">
    <citation type="submission" date="2018-06" db="EMBL/GenBank/DDBJ databases">
        <title>The draft genome sequence of Crocinitomix sp. SM1701.</title>
        <authorList>
            <person name="Zhang X."/>
        </authorList>
    </citation>
    <scope>NUCLEOTIDE SEQUENCE [LARGE SCALE GENOMIC DNA]</scope>
    <source>
        <strain evidence="2 3">SM1701</strain>
    </source>
</reference>
<dbReference type="SUPFAM" id="SSF52833">
    <property type="entry name" value="Thioredoxin-like"/>
    <property type="match status" value="1"/>
</dbReference>
<dbReference type="Pfam" id="PF00578">
    <property type="entry name" value="AhpC-TSA"/>
    <property type="match status" value="1"/>
</dbReference>
<evidence type="ECO:0000313" key="2">
    <source>
        <dbReference type="EMBL" id="PZE17504.1"/>
    </source>
</evidence>
<dbReference type="GO" id="GO:0016491">
    <property type="term" value="F:oxidoreductase activity"/>
    <property type="evidence" value="ECO:0007669"/>
    <property type="project" value="InterPro"/>
</dbReference>
<sequence>MKKYQSNYPIKAFLFLTLLWMQFSSYSQVVVIEDYADFESEYLVGRSSDTIYVFNFWATWCKPCVQELPYFDSLNQYAGAKPISLVLVSLDFKTQIEKSLVPFLTKNNIKNEVVLLADGKVNKWIDEVDPSWSGSIPATLVINGDKRLFFEQSFHSYNELINTILKIEK</sequence>
<accession>A0A2W1N137</accession>
<dbReference type="RefSeq" id="WP_111062465.1">
    <property type="nucleotide sequence ID" value="NZ_JBHUCU010000027.1"/>
</dbReference>
<dbReference type="PANTHER" id="PTHR42852">
    <property type="entry name" value="THIOL:DISULFIDE INTERCHANGE PROTEIN DSBE"/>
    <property type="match status" value="1"/>
</dbReference>
<evidence type="ECO:0000313" key="3">
    <source>
        <dbReference type="Proteomes" id="UP000249248"/>
    </source>
</evidence>
<dbReference type="PANTHER" id="PTHR42852:SF13">
    <property type="entry name" value="PROTEIN DIPZ"/>
    <property type="match status" value="1"/>
</dbReference>
<dbReference type="Gene3D" id="3.40.30.10">
    <property type="entry name" value="Glutaredoxin"/>
    <property type="match status" value="1"/>
</dbReference>
<dbReference type="InterPro" id="IPR050553">
    <property type="entry name" value="Thioredoxin_ResA/DsbE_sf"/>
</dbReference>
<dbReference type="OrthoDB" id="9815205at2"/>
<gene>
    <name evidence="2" type="ORF">DNU06_06660</name>
</gene>
<comment type="caution">
    <text evidence="2">The sequence shown here is derived from an EMBL/GenBank/DDBJ whole genome shotgun (WGS) entry which is preliminary data.</text>
</comment>
<dbReference type="EMBL" id="QKSB01000003">
    <property type="protein sequence ID" value="PZE17504.1"/>
    <property type="molecule type" value="Genomic_DNA"/>
</dbReference>
<organism evidence="2 3">
    <name type="scientific">Putridiphycobacter roseus</name>
    <dbReference type="NCBI Taxonomy" id="2219161"/>
    <lineage>
        <taxon>Bacteria</taxon>
        <taxon>Pseudomonadati</taxon>
        <taxon>Bacteroidota</taxon>
        <taxon>Flavobacteriia</taxon>
        <taxon>Flavobacteriales</taxon>
        <taxon>Crocinitomicaceae</taxon>
        <taxon>Putridiphycobacter</taxon>
    </lineage>
</organism>
<name>A0A2W1N137_9FLAO</name>
<dbReference type="CDD" id="cd02966">
    <property type="entry name" value="TlpA_like_family"/>
    <property type="match status" value="1"/>
</dbReference>
<dbReference type="AlphaFoldDB" id="A0A2W1N137"/>
<keyword evidence="3" id="KW-1185">Reference proteome</keyword>
<protein>
    <recommendedName>
        <fullName evidence="1">Alkyl hydroperoxide reductase subunit C/ Thiol specific antioxidant domain-containing protein</fullName>
    </recommendedName>
</protein>
<dbReference type="GO" id="GO:0016209">
    <property type="term" value="F:antioxidant activity"/>
    <property type="evidence" value="ECO:0007669"/>
    <property type="project" value="InterPro"/>
</dbReference>
<dbReference type="Proteomes" id="UP000249248">
    <property type="component" value="Unassembled WGS sequence"/>
</dbReference>